<dbReference type="PANTHER" id="PTHR43255">
    <property type="entry name" value="IRON-SULFUR-BINDING OXIDOREDUCTASE FADF-RELATED-RELATED"/>
    <property type="match status" value="1"/>
</dbReference>
<feature type="non-terminal residue" evidence="7">
    <location>
        <position position="265"/>
    </location>
</feature>
<proteinExistence type="predicted"/>
<evidence type="ECO:0000256" key="1">
    <source>
        <dbReference type="ARBA" id="ARBA00022485"/>
    </source>
</evidence>
<dbReference type="GO" id="GO:0046872">
    <property type="term" value="F:metal ion binding"/>
    <property type="evidence" value="ECO:0007669"/>
    <property type="project" value="UniProtKB-KW"/>
</dbReference>
<feature type="domain" description="Cysteine-rich" evidence="6">
    <location>
        <begin position="140"/>
        <end position="223"/>
    </location>
</feature>
<evidence type="ECO:0000259" key="6">
    <source>
        <dbReference type="Pfam" id="PF02754"/>
    </source>
</evidence>
<dbReference type="Pfam" id="PF02754">
    <property type="entry name" value="CCG"/>
    <property type="match status" value="1"/>
</dbReference>
<sequence length="265" mass="30086">MGRYLVCPVKEAKGEEGFEIWFARGRMNVLKSILEGNLDLSKELAEFIYQCSECGSCTDTCHETHNPNIVLNTSKWIDHVEVWHALRQDLIKAGFAPLDRHAKLIEYMNNPDMRNPYGEPKAKKFEWLNDVKGVSKMGDITFYAGCTEPLRQKETLLNLAKIFNAAGKEFAVIEDEWCCGSISIRIGDIEAVKPNIEHNLEQIKKTGANKVFVACAGCYRTLKKDWPEILGQELPFEVVNVTEVFLELINDGSLKIPEQDMETIK</sequence>
<keyword evidence="3" id="KW-0560">Oxidoreductase</keyword>
<evidence type="ECO:0000313" key="7">
    <source>
        <dbReference type="EMBL" id="GAI43911.1"/>
    </source>
</evidence>
<evidence type="ECO:0000256" key="2">
    <source>
        <dbReference type="ARBA" id="ARBA00022723"/>
    </source>
</evidence>
<reference evidence="7" key="1">
    <citation type="journal article" date="2014" name="Front. Microbiol.">
        <title>High frequency of phylogenetically diverse reductive dehalogenase-homologous genes in deep subseafloor sedimentary metagenomes.</title>
        <authorList>
            <person name="Kawai M."/>
            <person name="Futagami T."/>
            <person name="Toyoda A."/>
            <person name="Takaki Y."/>
            <person name="Nishi S."/>
            <person name="Hori S."/>
            <person name="Arai W."/>
            <person name="Tsubouchi T."/>
            <person name="Morono Y."/>
            <person name="Uchiyama I."/>
            <person name="Ito T."/>
            <person name="Fujiyama A."/>
            <person name="Inagaki F."/>
            <person name="Takami H."/>
        </authorList>
    </citation>
    <scope>NUCLEOTIDE SEQUENCE</scope>
    <source>
        <strain evidence="7">Expedition CK06-06</strain>
    </source>
</reference>
<evidence type="ECO:0000256" key="3">
    <source>
        <dbReference type="ARBA" id="ARBA00023002"/>
    </source>
</evidence>
<dbReference type="PANTHER" id="PTHR43255:SF1">
    <property type="entry name" value="IRON-SULFUR-BINDING OXIDOREDUCTASE FADF-RELATED"/>
    <property type="match status" value="1"/>
</dbReference>
<organism evidence="7">
    <name type="scientific">marine sediment metagenome</name>
    <dbReference type="NCBI Taxonomy" id="412755"/>
    <lineage>
        <taxon>unclassified sequences</taxon>
        <taxon>metagenomes</taxon>
        <taxon>ecological metagenomes</taxon>
    </lineage>
</organism>
<comment type="caution">
    <text evidence="7">The sequence shown here is derived from an EMBL/GenBank/DDBJ whole genome shotgun (WGS) entry which is preliminary data.</text>
</comment>
<dbReference type="InterPro" id="IPR004017">
    <property type="entry name" value="Cys_rich_dom"/>
</dbReference>
<dbReference type="InterPro" id="IPR051460">
    <property type="entry name" value="HdrC_iron-sulfur_subunit"/>
</dbReference>
<dbReference type="GO" id="GO:0005886">
    <property type="term" value="C:plasma membrane"/>
    <property type="evidence" value="ECO:0007669"/>
    <property type="project" value="TreeGrafter"/>
</dbReference>
<evidence type="ECO:0000256" key="5">
    <source>
        <dbReference type="ARBA" id="ARBA00023014"/>
    </source>
</evidence>
<keyword evidence="1" id="KW-0004">4Fe-4S</keyword>
<dbReference type="EMBL" id="BARV01025391">
    <property type="protein sequence ID" value="GAI43911.1"/>
    <property type="molecule type" value="Genomic_DNA"/>
</dbReference>
<dbReference type="AlphaFoldDB" id="X1PN15"/>
<dbReference type="GO" id="GO:0016491">
    <property type="term" value="F:oxidoreductase activity"/>
    <property type="evidence" value="ECO:0007669"/>
    <property type="project" value="UniProtKB-KW"/>
</dbReference>
<dbReference type="GO" id="GO:0051539">
    <property type="term" value="F:4 iron, 4 sulfur cluster binding"/>
    <property type="evidence" value="ECO:0007669"/>
    <property type="project" value="UniProtKB-KW"/>
</dbReference>
<keyword evidence="5" id="KW-0411">Iron-sulfur</keyword>
<evidence type="ECO:0000256" key="4">
    <source>
        <dbReference type="ARBA" id="ARBA00023004"/>
    </source>
</evidence>
<keyword evidence="4" id="KW-0408">Iron</keyword>
<protein>
    <recommendedName>
        <fullName evidence="6">Cysteine-rich domain-containing protein</fullName>
    </recommendedName>
</protein>
<accession>X1PN15</accession>
<gene>
    <name evidence="7" type="ORF">S06H3_41244</name>
</gene>
<name>X1PN15_9ZZZZ</name>
<keyword evidence="2" id="KW-0479">Metal-binding</keyword>